<feature type="compositionally biased region" description="Acidic residues" evidence="1">
    <location>
        <begin position="502"/>
        <end position="511"/>
    </location>
</feature>
<dbReference type="PANTHER" id="PTHR43751">
    <property type="entry name" value="SULFATASE"/>
    <property type="match status" value="1"/>
</dbReference>
<dbReference type="RefSeq" id="WP_336349319.1">
    <property type="nucleotide sequence ID" value="NZ_JAZAQL010000001.1"/>
</dbReference>
<dbReference type="CDD" id="cd16148">
    <property type="entry name" value="sulfatase_like"/>
    <property type="match status" value="1"/>
</dbReference>
<organism evidence="3 4">
    <name type="scientific">Halorubellus litoreus</name>
    <dbReference type="NCBI Taxonomy" id="755308"/>
    <lineage>
        <taxon>Archaea</taxon>
        <taxon>Methanobacteriati</taxon>
        <taxon>Methanobacteriota</taxon>
        <taxon>Stenosarchaea group</taxon>
        <taxon>Halobacteria</taxon>
        <taxon>Halobacteriales</taxon>
        <taxon>Halorubellaceae</taxon>
        <taxon>Halorubellus</taxon>
    </lineage>
</organism>
<dbReference type="PANTHER" id="PTHR43751:SF3">
    <property type="entry name" value="SULFATASE N-TERMINAL DOMAIN-CONTAINING PROTEIN"/>
    <property type="match status" value="1"/>
</dbReference>
<dbReference type="InterPro" id="IPR000917">
    <property type="entry name" value="Sulfatase_N"/>
</dbReference>
<feature type="region of interest" description="Disordered" evidence="1">
    <location>
        <begin position="492"/>
        <end position="513"/>
    </location>
</feature>
<feature type="compositionally biased region" description="Basic and acidic residues" evidence="1">
    <location>
        <begin position="492"/>
        <end position="501"/>
    </location>
</feature>
<name>A0ABD5VAI3_9EURY</name>
<sequence length="525" mass="59334">MDRTDSGRNVLFVVLDTVRKDHLSVYDHDRPTTPALEDFADEAAVYEQAISPAPWTLPVHASMFTGLYPSEHGASQENPYLEDATTLAQSLSSTHRSACYSSNAWITPYTHLTDGFDDQDNFFEVMPGDFLSGPLASVWKTMNDNDHLRKVADYLVSVGNKIHEYTASGEGADSKTPEVIDKTQSFIADAEADGENWFQFINLMDAHLPYHPPEEYAEEFAPGVDSTEVCQNSKEYNCGARDIDDDEFADLQGLYDAEIRHMDAQLDRLFSWMREEGVWEDTMVVVCADHGELFGEHDLYGHEFCIYDPLVNVPCMVKHPDLGAGRYDEQFEMLDLYHTVLDHAGTAPDADADPAALTRDPQARDFEATRSLLRDDHRTFDEPAYEGADRDRGEYAFVEYYRPVVELKQLEQKASSAGITLDEDSRFYSRMRAGRRVDAKYVRNERIADEFYRLKDDPGENVDLAGDAREHASDLDEAAMEATEAALAAFEERRGGEWKSVEDDDVLSDMSDDAKDRLQDLGYLE</sequence>
<dbReference type="EMBL" id="JBHSXN010000001">
    <property type="protein sequence ID" value="MFC6952335.1"/>
    <property type="molecule type" value="Genomic_DNA"/>
</dbReference>
<keyword evidence="4" id="KW-1185">Reference proteome</keyword>
<gene>
    <name evidence="3" type="ORF">ACFQGB_05630</name>
</gene>
<dbReference type="SUPFAM" id="SSF53649">
    <property type="entry name" value="Alkaline phosphatase-like"/>
    <property type="match status" value="1"/>
</dbReference>
<protein>
    <submittedName>
        <fullName evidence="3">Sulfatase-like hydrolase/transferase</fullName>
    </submittedName>
</protein>
<accession>A0ABD5VAI3</accession>
<dbReference type="Gene3D" id="3.40.720.10">
    <property type="entry name" value="Alkaline Phosphatase, subunit A"/>
    <property type="match status" value="1"/>
</dbReference>
<evidence type="ECO:0000313" key="3">
    <source>
        <dbReference type="EMBL" id="MFC6952335.1"/>
    </source>
</evidence>
<reference evidence="3 4" key="1">
    <citation type="journal article" date="2019" name="Int. J. Syst. Evol. Microbiol.">
        <title>The Global Catalogue of Microorganisms (GCM) 10K type strain sequencing project: providing services to taxonomists for standard genome sequencing and annotation.</title>
        <authorList>
            <consortium name="The Broad Institute Genomics Platform"/>
            <consortium name="The Broad Institute Genome Sequencing Center for Infectious Disease"/>
            <person name="Wu L."/>
            <person name="Ma J."/>
        </authorList>
    </citation>
    <scope>NUCLEOTIDE SEQUENCE [LARGE SCALE GENOMIC DNA]</scope>
    <source>
        <strain evidence="3 4">GX26</strain>
    </source>
</reference>
<evidence type="ECO:0000313" key="4">
    <source>
        <dbReference type="Proteomes" id="UP001596395"/>
    </source>
</evidence>
<proteinExistence type="predicted"/>
<comment type="caution">
    <text evidence="3">The sequence shown here is derived from an EMBL/GenBank/DDBJ whole genome shotgun (WGS) entry which is preliminary data.</text>
</comment>
<dbReference type="InterPro" id="IPR052701">
    <property type="entry name" value="GAG_Ulvan_Degrading_Sulfatases"/>
</dbReference>
<dbReference type="InterPro" id="IPR017850">
    <property type="entry name" value="Alkaline_phosphatase_core_sf"/>
</dbReference>
<evidence type="ECO:0000259" key="2">
    <source>
        <dbReference type="Pfam" id="PF00884"/>
    </source>
</evidence>
<feature type="domain" description="Sulfatase N-terminal" evidence="2">
    <location>
        <begin position="8"/>
        <end position="345"/>
    </location>
</feature>
<evidence type="ECO:0000256" key="1">
    <source>
        <dbReference type="SAM" id="MobiDB-lite"/>
    </source>
</evidence>
<dbReference type="AlphaFoldDB" id="A0ABD5VAI3"/>
<dbReference type="Pfam" id="PF00884">
    <property type="entry name" value="Sulfatase"/>
    <property type="match status" value="1"/>
</dbReference>
<dbReference type="Proteomes" id="UP001596395">
    <property type="component" value="Unassembled WGS sequence"/>
</dbReference>